<dbReference type="InterPro" id="IPR036388">
    <property type="entry name" value="WH-like_DNA-bd_sf"/>
</dbReference>
<name>A0A4Y5YP76_9MICO</name>
<dbReference type="InterPro" id="IPR000835">
    <property type="entry name" value="HTH_MarR-typ"/>
</dbReference>
<feature type="domain" description="HTH marR-type" evidence="1">
    <location>
        <begin position="14"/>
        <end position="143"/>
    </location>
</feature>
<dbReference type="Gene3D" id="1.10.10.10">
    <property type="entry name" value="Winged helix-like DNA-binding domain superfamily/Winged helix DNA-binding domain"/>
    <property type="match status" value="1"/>
</dbReference>
<dbReference type="InterPro" id="IPR036390">
    <property type="entry name" value="WH_DNA-bd_sf"/>
</dbReference>
<dbReference type="InterPro" id="IPR001845">
    <property type="entry name" value="HTH_ArsR_DNA-bd_dom"/>
</dbReference>
<gene>
    <name evidence="2" type="ORF">FIV50_07580</name>
</gene>
<dbReference type="EMBL" id="CP041040">
    <property type="protein sequence ID" value="QDE34661.1"/>
    <property type="molecule type" value="Genomic_DNA"/>
</dbReference>
<dbReference type="OrthoDB" id="4485201at2"/>
<dbReference type="AlphaFoldDB" id="A0A4Y5YP76"/>
<dbReference type="GO" id="GO:0003700">
    <property type="term" value="F:DNA-binding transcription factor activity"/>
    <property type="evidence" value="ECO:0007669"/>
    <property type="project" value="InterPro"/>
</dbReference>
<evidence type="ECO:0000313" key="2">
    <source>
        <dbReference type="EMBL" id="QDE34661.1"/>
    </source>
</evidence>
<protein>
    <submittedName>
        <fullName evidence="2">Winged helix-turn-helix transcriptional regulator</fullName>
    </submittedName>
</protein>
<sequence>MQQQEDSRGRRSDSAVVLRSLVAVTRRGLVDARAEEPRLSITDQSIVMAIADEPGIRSTDIAHMFRLNRSTVSRQLSALVSLGLVQETPSAAGRGRPLELTAEGEEAFRNTMRSLQGVIDAHLAHWTDAEVERFAHDLQRFDRGDDPA</sequence>
<dbReference type="RefSeq" id="WP_140036907.1">
    <property type="nucleotide sequence ID" value="NZ_CP041040.1"/>
</dbReference>
<reference evidence="2 3" key="1">
    <citation type="submission" date="2019-06" db="EMBL/GenBank/DDBJ databases">
        <title>Complete genome of Microbacterium foliorum M2.</title>
        <authorList>
            <person name="Cao G."/>
        </authorList>
    </citation>
    <scope>NUCLEOTIDE SEQUENCE [LARGE SCALE GENOMIC DNA]</scope>
    <source>
        <strain evidence="2 3">M2</strain>
    </source>
</reference>
<organism evidence="2 3">
    <name type="scientific">Microbacterium foliorum</name>
    <dbReference type="NCBI Taxonomy" id="104336"/>
    <lineage>
        <taxon>Bacteria</taxon>
        <taxon>Bacillati</taxon>
        <taxon>Actinomycetota</taxon>
        <taxon>Actinomycetes</taxon>
        <taxon>Micrococcales</taxon>
        <taxon>Microbacteriaceae</taxon>
        <taxon>Microbacterium</taxon>
    </lineage>
</organism>
<dbReference type="SUPFAM" id="SSF46785">
    <property type="entry name" value="Winged helix' DNA-binding domain"/>
    <property type="match status" value="1"/>
</dbReference>
<dbReference type="SMART" id="SM00347">
    <property type="entry name" value="HTH_MARR"/>
    <property type="match status" value="1"/>
</dbReference>
<evidence type="ECO:0000313" key="3">
    <source>
        <dbReference type="Proteomes" id="UP000316125"/>
    </source>
</evidence>
<dbReference type="Proteomes" id="UP000316125">
    <property type="component" value="Chromosome"/>
</dbReference>
<dbReference type="Pfam" id="PF01022">
    <property type="entry name" value="HTH_5"/>
    <property type="match status" value="1"/>
</dbReference>
<proteinExistence type="predicted"/>
<dbReference type="PROSITE" id="PS50995">
    <property type="entry name" value="HTH_MARR_2"/>
    <property type="match status" value="1"/>
</dbReference>
<evidence type="ECO:0000259" key="1">
    <source>
        <dbReference type="PROSITE" id="PS50995"/>
    </source>
</evidence>
<accession>A0A4Y5YP76</accession>